<reference evidence="1" key="1">
    <citation type="submission" date="2023-07" db="EMBL/GenBank/DDBJ databases">
        <authorList>
            <consortium name="CYATHOMIX"/>
        </authorList>
    </citation>
    <scope>NUCLEOTIDE SEQUENCE</scope>
    <source>
        <strain evidence="1">N/A</strain>
    </source>
</reference>
<proteinExistence type="predicted"/>
<evidence type="ECO:0000313" key="2">
    <source>
        <dbReference type="Proteomes" id="UP001176961"/>
    </source>
</evidence>
<accession>A0AA36HHB8</accession>
<dbReference type="AlphaFoldDB" id="A0AA36HHB8"/>
<evidence type="ECO:0000313" key="1">
    <source>
        <dbReference type="EMBL" id="CAJ0609923.1"/>
    </source>
</evidence>
<protein>
    <submittedName>
        <fullName evidence="1">Uncharacterized protein</fullName>
    </submittedName>
</protein>
<name>A0AA36HHB8_CYLNA</name>
<gene>
    <name evidence="1" type="ORF">CYNAS_LOCUS21906</name>
</gene>
<organism evidence="1 2">
    <name type="scientific">Cylicocyclus nassatus</name>
    <name type="common">Nematode worm</name>
    <dbReference type="NCBI Taxonomy" id="53992"/>
    <lineage>
        <taxon>Eukaryota</taxon>
        <taxon>Metazoa</taxon>
        <taxon>Ecdysozoa</taxon>
        <taxon>Nematoda</taxon>
        <taxon>Chromadorea</taxon>
        <taxon>Rhabditida</taxon>
        <taxon>Rhabditina</taxon>
        <taxon>Rhabditomorpha</taxon>
        <taxon>Strongyloidea</taxon>
        <taxon>Strongylidae</taxon>
        <taxon>Cylicocyclus</taxon>
    </lineage>
</organism>
<comment type="caution">
    <text evidence="1">The sequence shown here is derived from an EMBL/GenBank/DDBJ whole genome shotgun (WGS) entry which is preliminary data.</text>
</comment>
<dbReference type="EMBL" id="CATQJL010000326">
    <property type="protein sequence ID" value="CAJ0609923.1"/>
    <property type="molecule type" value="Genomic_DNA"/>
</dbReference>
<keyword evidence="2" id="KW-1185">Reference proteome</keyword>
<dbReference type="Proteomes" id="UP001176961">
    <property type="component" value="Unassembled WGS sequence"/>
</dbReference>
<sequence>MARDHGLYALIGDGVRKLNPVTIPNRIDKGQLYVVHAAIQGGIEVPLLYAVTRFETVGTYKMVLKISGKCWENIKIGSF</sequence>